<feature type="domain" description="ShKT" evidence="2">
    <location>
        <begin position="71"/>
        <end position="110"/>
    </location>
</feature>
<keyword evidence="4" id="KW-1185">Reference proteome</keyword>
<sequence length="324" mass="36953">MMLAFYNFVSDSQGLCADKIMPGHPGDCKMNKDKCNEAMWKDLMTDQCPMTCGICSDDIKLKMIVMAKKFCADGVGKNGISDCPKHVERCTDPLWNETMRLTCPKTCGFCNEEMADQRSQENLELIESDTELSPIIPYINGWSEDELFDYNRTNGRFPPVTEYLPKSYIRRHLSMFDDGAAFFITEQSLEKFGRELIGRPDNTQFVIPVDYMDDLLYEANGNISVVEDELGIPAGLWVGQNMRRIDVPRPRLLHLRQDRGYLPTGIPEAVIDRVPIGMYIESEVDTIPKRTRRNMPHFQPGYNHISLDYFKSTILNSFDVAVGA</sequence>
<evidence type="ECO:0000313" key="3">
    <source>
        <dbReference type="EMBL" id="KAI1709789.1"/>
    </source>
</evidence>
<dbReference type="Gene3D" id="1.10.10.1870">
    <property type="entry name" value="ShTK domain-like"/>
    <property type="match status" value="2"/>
</dbReference>
<comment type="caution">
    <text evidence="3">The sequence shown here is derived from an EMBL/GenBank/DDBJ whole genome shotgun (WGS) entry which is preliminary data.</text>
</comment>
<evidence type="ECO:0000256" key="1">
    <source>
        <dbReference type="PROSITE-ProRule" id="PRU01005"/>
    </source>
</evidence>
<gene>
    <name evidence="3" type="ORF">DdX_11182</name>
</gene>
<dbReference type="SMART" id="SM00254">
    <property type="entry name" value="ShKT"/>
    <property type="match status" value="2"/>
</dbReference>
<dbReference type="PANTHER" id="PTHR46219">
    <property type="entry name" value="PROTEIN CBG11138"/>
    <property type="match status" value="1"/>
</dbReference>
<dbReference type="AlphaFoldDB" id="A0AAD4R4W6"/>
<name>A0AAD4R4W6_9BILA</name>
<protein>
    <submittedName>
        <fullName evidence="3">ShK domain-like domain-containing protein</fullName>
    </submittedName>
</protein>
<dbReference type="Pfam" id="PF01549">
    <property type="entry name" value="ShK"/>
    <property type="match status" value="2"/>
</dbReference>
<proteinExistence type="predicted"/>
<comment type="caution">
    <text evidence="1">Lacks conserved residue(s) required for the propagation of feature annotation.</text>
</comment>
<dbReference type="PROSITE" id="PS51670">
    <property type="entry name" value="SHKT"/>
    <property type="match status" value="1"/>
</dbReference>
<dbReference type="InterPro" id="IPR003582">
    <property type="entry name" value="ShKT_dom"/>
</dbReference>
<evidence type="ECO:0000313" key="4">
    <source>
        <dbReference type="Proteomes" id="UP001201812"/>
    </source>
</evidence>
<accession>A0AAD4R4W6</accession>
<dbReference type="EMBL" id="JAKKPZ010000029">
    <property type="protein sequence ID" value="KAI1709789.1"/>
    <property type="molecule type" value="Genomic_DNA"/>
</dbReference>
<dbReference type="Proteomes" id="UP001201812">
    <property type="component" value="Unassembled WGS sequence"/>
</dbReference>
<organism evidence="3 4">
    <name type="scientific">Ditylenchus destructor</name>
    <dbReference type="NCBI Taxonomy" id="166010"/>
    <lineage>
        <taxon>Eukaryota</taxon>
        <taxon>Metazoa</taxon>
        <taxon>Ecdysozoa</taxon>
        <taxon>Nematoda</taxon>
        <taxon>Chromadorea</taxon>
        <taxon>Rhabditida</taxon>
        <taxon>Tylenchina</taxon>
        <taxon>Tylenchomorpha</taxon>
        <taxon>Sphaerularioidea</taxon>
        <taxon>Anguinidae</taxon>
        <taxon>Anguininae</taxon>
        <taxon>Ditylenchus</taxon>
    </lineage>
</organism>
<evidence type="ECO:0000259" key="2">
    <source>
        <dbReference type="PROSITE" id="PS51670"/>
    </source>
</evidence>
<dbReference type="PANTHER" id="PTHR46219:SF5">
    <property type="entry name" value="SHKT DOMAIN-CONTAINING PROTEIN"/>
    <property type="match status" value="1"/>
</dbReference>
<reference evidence="3" key="1">
    <citation type="submission" date="2022-01" db="EMBL/GenBank/DDBJ databases">
        <title>Genome Sequence Resource for Two Populations of Ditylenchus destructor, the Migratory Endoparasitic Phytonematode.</title>
        <authorList>
            <person name="Zhang H."/>
            <person name="Lin R."/>
            <person name="Xie B."/>
        </authorList>
    </citation>
    <scope>NUCLEOTIDE SEQUENCE</scope>
    <source>
        <strain evidence="3">BazhouSP</strain>
    </source>
</reference>